<dbReference type="OrthoDB" id="7365868at2"/>
<dbReference type="Pfam" id="PF12728">
    <property type="entry name" value="HTH_17"/>
    <property type="match status" value="1"/>
</dbReference>
<evidence type="ECO:0000259" key="1">
    <source>
        <dbReference type="Pfam" id="PF12728"/>
    </source>
</evidence>
<name>S9TXZ4_MAGFU</name>
<feature type="domain" description="Helix-turn-helix" evidence="1">
    <location>
        <begin position="15"/>
        <end position="62"/>
    </location>
</feature>
<gene>
    <name evidence="2" type="ORF">K678_01266</name>
</gene>
<dbReference type="EMBL" id="AQPH01000003">
    <property type="protein sequence ID" value="EPY03230.1"/>
    <property type="molecule type" value="Genomic_DNA"/>
</dbReference>
<dbReference type="AlphaFoldDB" id="S9TXZ4"/>
<dbReference type="RefSeq" id="WP_021130641.1">
    <property type="nucleotide sequence ID" value="NZ_AQPH01000003.1"/>
</dbReference>
<evidence type="ECO:0000313" key="2">
    <source>
        <dbReference type="EMBL" id="EPY03230.1"/>
    </source>
</evidence>
<protein>
    <submittedName>
        <fullName evidence="2">Prophage CP4-57 regulator</fullName>
    </submittedName>
</protein>
<dbReference type="InterPro" id="IPR041657">
    <property type="entry name" value="HTH_17"/>
</dbReference>
<dbReference type="STRING" id="1316936.K678_01266"/>
<sequence length="72" mass="7733">MINRITEPRPAPLAYSIRDALAAVGIGRSSLYSEIGAGRLKTFKIGSRTLIAAEDLESWLDSFRTPAALAAN</sequence>
<dbReference type="Proteomes" id="UP000015350">
    <property type="component" value="Unassembled WGS sequence"/>
</dbReference>
<evidence type="ECO:0000313" key="3">
    <source>
        <dbReference type="Proteomes" id="UP000015350"/>
    </source>
</evidence>
<accession>S9TXZ4</accession>
<comment type="caution">
    <text evidence="2">The sequence shown here is derived from an EMBL/GenBank/DDBJ whole genome shotgun (WGS) entry which is preliminary data.</text>
</comment>
<proteinExistence type="predicted"/>
<reference evidence="2 3" key="1">
    <citation type="submission" date="2013-04" db="EMBL/GenBank/DDBJ databases">
        <authorList>
            <person name="Kuznetsov B."/>
            <person name="Ivanovsky R."/>
        </authorList>
    </citation>
    <scope>NUCLEOTIDE SEQUENCE [LARGE SCALE GENOMIC DNA]</scope>
    <source>
        <strain evidence="2 3">MGU-K5</strain>
    </source>
</reference>
<organism evidence="2 3">
    <name type="scientific">Magnetospirillum fulvum MGU-K5</name>
    <dbReference type="NCBI Taxonomy" id="1316936"/>
    <lineage>
        <taxon>Bacteria</taxon>
        <taxon>Pseudomonadati</taxon>
        <taxon>Pseudomonadota</taxon>
        <taxon>Alphaproteobacteria</taxon>
        <taxon>Rhodospirillales</taxon>
        <taxon>Rhodospirillaceae</taxon>
        <taxon>Magnetospirillum</taxon>
    </lineage>
</organism>